<sequence>MEFMDPSTEKALDFQYILNKINTKTPYGKIYKRNMRAFLPGEEEKLIEELNKVESYIPFVKDKQFMKQIDHIFGHIKDLRTSIRKANNGGILSEVELFEIKNFLYLVKDLYHLLKKQKLPSWSDIKIQPIDKLEKYLDPEDTGLSTFYIYDSYSEELRKIRQYKREVEREIKREKRYLKKRIEEDLNIKLRPDGTIILPKDDKKLIEKIENHPHLAYVSETYINIKYSIKPTDNMTLLERQYLILKDKEEREEYRIREELSKQVGRRSKDLFRNIASIGKIDFILGKAIFAIEINGIKPNIISDHMIKIVEGRHPKIEEILKEKGLNFTPITIELKEGVSCITGPNMGGKTVSLQLVGLLTAMAQHGLMVPAKEMTLGLNQFIKTSIGDPQSMDKGLSTFGGEIKLIQEAIERCNERGLILIDELARGTNPEEGYAISRAIVEYLIDKNCITLLTTHYDNIGNIEDVIHFQVVGLSNVDLGKLKLQLQDIEDEIDAINKYMDYRLKRVDDETKVPKEAINIASIMGLNKEIISKSEKYLGQ</sequence>
<dbReference type="RefSeq" id="WP_132027910.1">
    <property type="nucleotide sequence ID" value="NZ_CP068564.1"/>
</dbReference>
<dbReference type="PANTHER" id="PTHR11361:SF14">
    <property type="entry name" value="DNA MISMATCH REPAIR PROTEIN MUTS, TYPE 2"/>
    <property type="match status" value="1"/>
</dbReference>
<dbReference type="SMART" id="SM00533">
    <property type="entry name" value="MUTSd"/>
    <property type="match status" value="1"/>
</dbReference>
<proteinExistence type="predicted"/>
<dbReference type="Gene3D" id="3.40.50.300">
    <property type="entry name" value="P-loop containing nucleotide triphosphate hydrolases"/>
    <property type="match status" value="1"/>
</dbReference>
<accession>A0A4V2UU23</accession>
<dbReference type="SUPFAM" id="SSF52540">
    <property type="entry name" value="P-loop containing nucleoside triphosphate hydrolases"/>
    <property type="match status" value="1"/>
</dbReference>
<keyword evidence="3" id="KW-0238">DNA-binding</keyword>
<feature type="domain" description="DNA mismatch repair proteins mutS family" evidence="6">
    <location>
        <begin position="337"/>
        <end position="540"/>
    </location>
</feature>
<dbReference type="GO" id="GO:0030983">
    <property type="term" value="F:mismatched DNA binding"/>
    <property type="evidence" value="ECO:0007669"/>
    <property type="project" value="InterPro"/>
</dbReference>
<keyword evidence="8" id="KW-1185">Reference proteome</keyword>
<name>A0A4V2UU23_9FIRM</name>
<dbReference type="InterPro" id="IPR007696">
    <property type="entry name" value="DNA_mismatch_repair_MutS_core"/>
</dbReference>
<gene>
    <name evidence="7" type="ORF">EDD65_107160</name>
</gene>
<dbReference type="PANTHER" id="PTHR11361">
    <property type="entry name" value="DNA MISMATCH REPAIR PROTEIN MUTS FAMILY MEMBER"/>
    <property type="match status" value="1"/>
</dbReference>
<dbReference type="AlphaFoldDB" id="A0A4V2UU23"/>
<keyword evidence="1" id="KW-0547">Nucleotide-binding</keyword>
<evidence type="ECO:0000313" key="8">
    <source>
        <dbReference type="Proteomes" id="UP000294567"/>
    </source>
</evidence>
<dbReference type="OrthoDB" id="9777812at2"/>
<dbReference type="InterPro" id="IPR036187">
    <property type="entry name" value="DNA_mismatch_repair_MutS_sf"/>
</dbReference>
<evidence type="ECO:0000256" key="2">
    <source>
        <dbReference type="ARBA" id="ARBA00022840"/>
    </source>
</evidence>
<evidence type="ECO:0000256" key="3">
    <source>
        <dbReference type="ARBA" id="ARBA00023125"/>
    </source>
</evidence>
<keyword evidence="4" id="KW-0175">Coiled coil</keyword>
<protein>
    <submittedName>
        <fullName evidence="7">MutS-like protein</fullName>
    </submittedName>
</protein>
<dbReference type="EMBL" id="SMAE01000007">
    <property type="protein sequence ID" value="TCS88803.1"/>
    <property type="molecule type" value="Genomic_DNA"/>
</dbReference>
<dbReference type="GO" id="GO:0140664">
    <property type="term" value="F:ATP-dependent DNA damage sensor activity"/>
    <property type="evidence" value="ECO:0007669"/>
    <property type="project" value="InterPro"/>
</dbReference>
<dbReference type="InterPro" id="IPR045076">
    <property type="entry name" value="MutS"/>
</dbReference>
<evidence type="ECO:0000256" key="1">
    <source>
        <dbReference type="ARBA" id="ARBA00022741"/>
    </source>
</evidence>
<keyword evidence="2" id="KW-0067">ATP-binding</keyword>
<dbReference type="GO" id="GO:0006298">
    <property type="term" value="P:mismatch repair"/>
    <property type="evidence" value="ECO:0007669"/>
    <property type="project" value="InterPro"/>
</dbReference>
<dbReference type="InterPro" id="IPR027417">
    <property type="entry name" value="P-loop_NTPase"/>
</dbReference>
<feature type="coiled-coil region" evidence="4">
    <location>
        <begin position="150"/>
        <end position="184"/>
    </location>
</feature>
<evidence type="ECO:0000256" key="4">
    <source>
        <dbReference type="SAM" id="Coils"/>
    </source>
</evidence>
<evidence type="ECO:0000313" key="7">
    <source>
        <dbReference type="EMBL" id="TCS88803.1"/>
    </source>
</evidence>
<dbReference type="SMART" id="SM00534">
    <property type="entry name" value="MUTSac"/>
    <property type="match status" value="1"/>
</dbReference>
<evidence type="ECO:0000259" key="6">
    <source>
        <dbReference type="SMART" id="SM00534"/>
    </source>
</evidence>
<dbReference type="SUPFAM" id="SSF48334">
    <property type="entry name" value="DNA repair protein MutS, domain III"/>
    <property type="match status" value="1"/>
</dbReference>
<dbReference type="GO" id="GO:0005524">
    <property type="term" value="F:ATP binding"/>
    <property type="evidence" value="ECO:0007669"/>
    <property type="project" value="UniProtKB-KW"/>
</dbReference>
<comment type="caution">
    <text evidence="7">The sequence shown here is derived from an EMBL/GenBank/DDBJ whole genome shotgun (WGS) entry which is preliminary data.</text>
</comment>
<reference evidence="7 8" key="1">
    <citation type="submission" date="2019-03" db="EMBL/GenBank/DDBJ databases">
        <title>Genomic Encyclopedia of Type Strains, Phase IV (KMG-IV): sequencing the most valuable type-strain genomes for metagenomic binning, comparative biology and taxonomic classification.</title>
        <authorList>
            <person name="Goeker M."/>
        </authorList>
    </citation>
    <scope>NUCLEOTIDE SEQUENCE [LARGE SCALE GENOMIC DNA]</scope>
    <source>
        <strain evidence="7 8">DSM 26752</strain>
    </source>
</reference>
<feature type="domain" description="DNA mismatch repair protein MutS core" evidence="5">
    <location>
        <begin position="9"/>
        <end position="320"/>
    </location>
</feature>
<dbReference type="Proteomes" id="UP000294567">
    <property type="component" value="Unassembled WGS sequence"/>
</dbReference>
<dbReference type="InterPro" id="IPR000432">
    <property type="entry name" value="DNA_mismatch_repair_MutS_C"/>
</dbReference>
<dbReference type="Pfam" id="PF00488">
    <property type="entry name" value="MutS_V"/>
    <property type="match status" value="1"/>
</dbReference>
<evidence type="ECO:0000259" key="5">
    <source>
        <dbReference type="SMART" id="SM00533"/>
    </source>
</evidence>
<organism evidence="7 8">
    <name type="scientific">Keratinibaculum paraultunense</name>
    <dbReference type="NCBI Taxonomy" id="1278232"/>
    <lineage>
        <taxon>Bacteria</taxon>
        <taxon>Bacillati</taxon>
        <taxon>Bacillota</taxon>
        <taxon>Tissierellia</taxon>
        <taxon>Tissierellales</taxon>
        <taxon>Tepidimicrobiaceae</taxon>
        <taxon>Keratinibaculum</taxon>
    </lineage>
</organism>